<proteinExistence type="predicted"/>
<accession>A0AAD7T512</accession>
<sequence>MARPQTDGGVDSRGQGGQQSCRMEALRPDGVRQDAWHRGGVHTLQTGYPLCHGRHDIATTTAYSAAVHSSRSAPTIMPPSELADTPVPESTGTEREQATSVERPCDLLPQRQRPLGEPAGSGGENAELEDEVSGRVADQLRVIGDEMNTMFLQRRNAAQQLQDWRGLCWGLFTLITDTLSTLYLWRHR</sequence>
<evidence type="ECO:0000313" key="2">
    <source>
        <dbReference type="EMBL" id="KAJ8414545.1"/>
    </source>
</evidence>
<dbReference type="Proteomes" id="UP001221898">
    <property type="component" value="Unassembled WGS sequence"/>
</dbReference>
<gene>
    <name evidence="2" type="ORF">AAFF_G00037470</name>
</gene>
<evidence type="ECO:0000256" key="1">
    <source>
        <dbReference type="SAM" id="MobiDB-lite"/>
    </source>
</evidence>
<dbReference type="EMBL" id="JAINUG010000012">
    <property type="protein sequence ID" value="KAJ8414545.1"/>
    <property type="molecule type" value="Genomic_DNA"/>
</dbReference>
<dbReference type="AlphaFoldDB" id="A0AAD7T512"/>
<feature type="region of interest" description="Disordered" evidence="1">
    <location>
        <begin position="69"/>
        <end position="133"/>
    </location>
</feature>
<name>A0AAD7T512_9TELE</name>
<keyword evidence="3" id="KW-1185">Reference proteome</keyword>
<protein>
    <submittedName>
        <fullName evidence="2">Uncharacterized protein</fullName>
    </submittedName>
</protein>
<comment type="caution">
    <text evidence="2">The sequence shown here is derived from an EMBL/GenBank/DDBJ whole genome shotgun (WGS) entry which is preliminary data.</text>
</comment>
<evidence type="ECO:0000313" key="3">
    <source>
        <dbReference type="Proteomes" id="UP001221898"/>
    </source>
</evidence>
<feature type="region of interest" description="Disordered" evidence="1">
    <location>
        <begin position="1"/>
        <end position="26"/>
    </location>
</feature>
<organism evidence="2 3">
    <name type="scientific">Aldrovandia affinis</name>
    <dbReference type="NCBI Taxonomy" id="143900"/>
    <lineage>
        <taxon>Eukaryota</taxon>
        <taxon>Metazoa</taxon>
        <taxon>Chordata</taxon>
        <taxon>Craniata</taxon>
        <taxon>Vertebrata</taxon>
        <taxon>Euteleostomi</taxon>
        <taxon>Actinopterygii</taxon>
        <taxon>Neopterygii</taxon>
        <taxon>Teleostei</taxon>
        <taxon>Notacanthiformes</taxon>
        <taxon>Halosauridae</taxon>
        <taxon>Aldrovandia</taxon>
    </lineage>
</organism>
<reference evidence="2" key="1">
    <citation type="journal article" date="2023" name="Science">
        <title>Genome structures resolve the early diversification of teleost fishes.</title>
        <authorList>
            <person name="Parey E."/>
            <person name="Louis A."/>
            <person name="Montfort J."/>
            <person name="Bouchez O."/>
            <person name="Roques C."/>
            <person name="Iampietro C."/>
            <person name="Lluch J."/>
            <person name="Castinel A."/>
            <person name="Donnadieu C."/>
            <person name="Desvignes T."/>
            <person name="Floi Bucao C."/>
            <person name="Jouanno E."/>
            <person name="Wen M."/>
            <person name="Mejri S."/>
            <person name="Dirks R."/>
            <person name="Jansen H."/>
            <person name="Henkel C."/>
            <person name="Chen W.J."/>
            <person name="Zahm M."/>
            <person name="Cabau C."/>
            <person name="Klopp C."/>
            <person name="Thompson A.W."/>
            <person name="Robinson-Rechavi M."/>
            <person name="Braasch I."/>
            <person name="Lecointre G."/>
            <person name="Bobe J."/>
            <person name="Postlethwait J.H."/>
            <person name="Berthelot C."/>
            <person name="Roest Crollius H."/>
            <person name="Guiguen Y."/>
        </authorList>
    </citation>
    <scope>NUCLEOTIDE SEQUENCE</scope>
    <source>
        <strain evidence="2">NC1722</strain>
    </source>
</reference>